<gene>
    <name evidence="1" type="ORF">LCGC14_3121100</name>
</gene>
<reference evidence="1" key="1">
    <citation type="journal article" date="2015" name="Nature">
        <title>Complex archaea that bridge the gap between prokaryotes and eukaryotes.</title>
        <authorList>
            <person name="Spang A."/>
            <person name="Saw J.H."/>
            <person name="Jorgensen S.L."/>
            <person name="Zaremba-Niedzwiedzka K."/>
            <person name="Martijn J."/>
            <person name="Lind A.E."/>
            <person name="van Eijk R."/>
            <person name="Schleper C."/>
            <person name="Guy L."/>
            <person name="Ettema T.J."/>
        </authorList>
    </citation>
    <scope>NUCLEOTIDE SEQUENCE</scope>
</reference>
<dbReference type="AlphaFoldDB" id="A0A0F8Y9P0"/>
<evidence type="ECO:0000313" key="1">
    <source>
        <dbReference type="EMBL" id="KKK50829.1"/>
    </source>
</evidence>
<dbReference type="EMBL" id="LAZR01067824">
    <property type="protein sequence ID" value="KKK50829.1"/>
    <property type="molecule type" value="Genomic_DNA"/>
</dbReference>
<protein>
    <submittedName>
        <fullName evidence="1">Uncharacterized protein</fullName>
    </submittedName>
</protein>
<comment type="caution">
    <text evidence="1">The sequence shown here is derived from an EMBL/GenBank/DDBJ whole genome shotgun (WGS) entry which is preliminary data.</text>
</comment>
<name>A0A0F8Y9P0_9ZZZZ</name>
<feature type="non-terminal residue" evidence="1">
    <location>
        <position position="21"/>
    </location>
</feature>
<proteinExistence type="predicted"/>
<organism evidence="1">
    <name type="scientific">marine sediment metagenome</name>
    <dbReference type="NCBI Taxonomy" id="412755"/>
    <lineage>
        <taxon>unclassified sequences</taxon>
        <taxon>metagenomes</taxon>
        <taxon>ecological metagenomes</taxon>
    </lineage>
</organism>
<accession>A0A0F8Y9P0</accession>
<sequence>MNIINNQKAASYAAVSIGSFL</sequence>